<keyword evidence="5" id="KW-0326">Glycosidase</keyword>
<evidence type="ECO:0000313" key="11">
    <source>
        <dbReference type="Proteomes" id="UP000431684"/>
    </source>
</evidence>
<comment type="similarity">
    <text evidence="1">Belongs to the glycosyl hydrolase 43 family.</text>
</comment>
<comment type="caution">
    <text evidence="10">The sequence shown here is derived from an EMBL/GenBank/DDBJ whole genome shotgun (WGS) entry which is preliminary data.</text>
</comment>
<keyword evidence="9" id="KW-0732">Signal</keyword>
<dbReference type="RefSeq" id="WP_155711650.1">
    <property type="nucleotide sequence ID" value="NZ_BMWU01000061.1"/>
</dbReference>
<keyword evidence="11" id="KW-1185">Reference proteome</keyword>
<proteinExistence type="inferred from homology"/>
<feature type="active site" description="Proton donor" evidence="6">
    <location>
        <position position="497"/>
    </location>
</feature>
<dbReference type="GO" id="GO:0045493">
    <property type="term" value="P:xylan catabolic process"/>
    <property type="evidence" value="ECO:0007669"/>
    <property type="project" value="UniProtKB-KW"/>
</dbReference>
<dbReference type="InterPro" id="IPR006710">
    <property type="entry name" value="Glyco_hydro_43"/>
</dbReference>
<evidence type="ECO:0000256" key="3">
    <source>
        <dbReference type="ARBA" id="ARBA00022801"/>
    </source>
</evidence>
<evidence type="ECO:0000256" key="5">
    <source>
        <dbReference type="ARBA" id="ARBA00023295"/>
    </source>
</evidence>
<dbReference type="Pfam" id="PF04616">
    <property type="entry name" value="Glyco_hydro_43"/>
    <property type="match status" value="1"/>
</dbReference>
<dbReference type="Gene3D" id="2.115.10.20">
    <property type="entry name" value="Glycosyl hydrolase domain, family 43"/>
    <property type="match status" value="2"/>
</dbReference>
<feature type="signal peptide" evidence="9">
    <location>
        <begin position="1"/>
        <end position="23"/>
    </location>
</feature>
<dbReference type="SUPFAM" id="SSF75005">
    <property type="entry name" value="Arabinanase/levansucrase/invertase"/>
    <property type="match status" value="2"/>
</dbReference>
<evidence type="ECO:0000313" key="10">
    <source>
        <dbReference type="EMBL" id="MUI16037.1"/>
    </source>
</evidence>
<keyword evidence="2" id="KW-0858">Xylan degradation</keyword>
<dbReference type="CDD" id="cd08983">
    <property type="entry name" value="GH43_Bt3655-like"/>
    <property type="match status" value="1"/>
</dbReference>
<evidence type="ECO:0000256" key="8">
    <source>
        <dbReference type="SAM" id="MobiDB-lite"/>
    </source>
</evidence>
<dbReference type="PANTHER" id="PTHR43772">
    <property type="entry name" value="ENDO-1,4-BETA-XYLANASE"/>
    <property type="match status" value="1"/>
</dbReference>
<evidence type="ECO:0000256" key="9">
    <source>
        <dbReference type="SAM" id="SignalP"/>
    </source>
</evidence>
<dbReference type="InterPro" id="IPR052176">
    <property type="entry name" value="Glycosyl_Hydrlase_43_Enz"/>
</dbReference>
<keyword evidence="2" id="KW-0624">Polysaccharide degradation</keyword>
<dbReference type="OrthoDB" id="9760116at2"/>
<feature type="region of interest" description="Disordered" evidence="8">
    <location>
        <begin position="611"/>
        <end position="634"/>
    </location>
</feature>
<organism evidence="10 11">
    <name type="scientific">Pseudoduganella dura</name>
    <dbReference type="NCBI Taxonomy" id="321982"/>
    <lineage>
        <taxon>Bacteria</taxon>
        <taxon>Pseudomonadati</taxon>
        <taxon>Pseudomonadota</taxon>
        <taxon>Betaproteobacteria</taxon>
        <taxon>Burkholderiales</taxon>
        <taxon>Oxalobacteraceae</taxon>
        <taxon>Telluria group</taxon>
        <taxon>Pseudoduganella</taxon>
    </lineage>
</organism>
<gene>
    <name evidence="10" type="ORF">GJV26_26775</name>
</gene>
<dbReference type="EMBL" id="WNWM01000002">
    <property type="protein sequence ID" value="MUI16037.1"/>
    <property type="molecule type" value="Genomic_DNA"/>
</dbReference>
<dbReference type="Proteomes" id="UP000431684">
    <property type="component" value="Unassembled WGS sequence"/>
</dbReference>
<dbReference type="InterPro" id="IPR023296">
    <property type="entry name" value="Glyco_hydro_beta-prop_sf"/>
</dbReference>
<evidence type="ECO:0000256" key="7">
    <source>
        <dbReference type="PIRSR" id="PIRSR606710-2"/>
    </source>
</evidence>
<dbReference type="PANTHER" id="PTHR43772:SF2">
    <property type="entry name" value="PUTATIVE (AFU_ORTHOLOGUE AFUA_2G04480)-RELATED"/>
    <property type="match status" value="1"/>
</dbReference>
<name>A0A6I3XHQ2_9BURK</name>
<feature type="site" description="Important for catalytic activity, responsible for pKa modulation of the active site Glu and correct orientation of both the proton donor and substrate" evidence="7">
    <location>
        <position position="450"/>
    </location>
</feature>
<sequence>MPANPKSLHGALALVLCAHAAVAAAQQPKWPDDAWLFTSFHGRGDGLHLSASDDGMAWKDLGKVFLEPAVGSGLMRDPHILRGPDGVFRMVWTTGWKDKGIGYAASTDLVNWSAQRYLPLFDKVAGATDAWAPETFYDEAGKQYVITVSSDIEGRFAETRSAERMNHRTYYVTTKDFVTFSEPRLFLDPGFDHIDTTVLRDGARYIAVFKEGDRQKSGQWGAIRWAVADSALGPYRVMPDPIVAGQRAEGPTLFTRGGRTTLLVDFYADKRYGAFQTADWRQWTDVSSQLAVAPGQRHGTVLSAPAWLAKNLAAAIPSGKPVEPTPAPPPVLEGFTADPSIRVFGDTYYLYPTSDKPHWQTTDFSVWSSRNLVDWKKEGMILDVAHDVKWANVEAWAPDVIERNGTYYMYFCAQGSIGVATSKSPTGPFADALGRPLVARGTGVETNTIDPYPFIDDDGQAYLYYGNGRLGNVYRLKADMVTLDGPPRTIELKDHREGMVVFKRNGKYYFMWSIDDARSPDYRVGWGIADSPLGPVRSPDHGFIVLQRNGPAVATAHHSVVNVPGTDRWYVAYHRHALPVGGGYQRETVLARMEFNSDGSIRPMDPMTVPFKPGDAGEPLKGRNDARRGATAAR</sequence>
<feature type="chain" id="PRO_5026275677" evidence="9">
    <location>
        <begin position="24"/>
        <end position="634"/>
    </location>
</feature>
<feature type="active site" description="Proton acceptor" evidence="6">
    <location>
        <position position="338"/>
    </location>
</feature>
<dbReference type="CDD" id="cd09004">
    <property type="entry name" value="GH43_bXyl-like"/>
    <property type="match status" value="1"/>
</dbReference>
<keyword evidence="3 10" id="KW-0378">Hydrolase</keyword>
<evidence type="ECO:0000256" key="1">
    <source>
        <dbReference type="ARBA" id="ARBA00009865"/>
    </source>
</evidence>
<reference evidence="10 11" key="1">
    <citation type="submission" date="2019-11" db="EMBL/GenBank/DDBJ databases">
        <title>Draft Genome Sequences of Six Type Strains of the Genus Massilia.</title>
        <authorList>
            <person name="Miess H."/>
            <person name="Frediansyah A."/>
            <person name="Goeker M."/>
            <person name="Gross H."/>
        </authorList>
    </citation>
    <scope>NUCLEOTIDE SEQUENCE [LARGE SCALE GENOMIC DNA]</scope>
    <source>
        <strain evidence="10 11">DSM 17513</strain>
    </source>
</reference>
<evidence type="ECO:0000256" key="6">
    <source>
        <dbReference type="PIRSR" id="PIRSR606710-1"/>
    </source>
</evidence>
<dbReference type="AlphaFoldDB" id="A0A6I3XHQ2"/>
<evidence type="ECO:0000256" key="2">
    <source>
        <dbReference type="ARBA" id="ARBA00022651"/>
    </source>
</evidence>
<evidence type="ECO:0000256" key="4">
    <source>
        <dbReference type="ARBA" id="ARBA00023277"/>
    </source>
</evidence>
<accession>A0A6I3XHQ2</accession>
<keyword evidence="4" id="KW-0119">Carbohydrate metabolism</keyword>
<protein>
    <submittedName>
        <fullName evidence="10">Family 43 glycosylhydrolase</fullName>
    </submittedName>
</protein>
<dbReference type="GO" id="GO:0004553">
    <property type="term" value="F:hydrolase activity, hydrolyzing O-glycosyl compounds"/>
    <property type="evidence" value="ECO:0007669"/>
    <property type="project" value="InterPro"/>
</dbReference>
<feature type="compositionally biased region" description="Basic and acidic residues" evidence="8">
    <location>
        <begin position="618"/>
        <end position="628"/>
    </location>
</feature>